<evidence type="ECO:0000259" key="6">
    <source>
        <dbReference type="Pfam" id="PF06722"/>
    </source>
</evidence>
<dbReference type="SUPFAM" id="SSF53756">
    <property type="entry name" value="UDP-Glycosyltransferase/glycogen phosphorylase"/>
    <property type="match status" value="1"/>
</dbReference>
<dbReference type="Proteomes" id="UP001147782">
    <property type="component" value="Unassembled WGS sequence"/>
</dbReference>
<comment type="caution">
    <text evidence="7">The sequence shown here is derived from an EMBL/GenBank/DDBJ whole genome shotgun (WGS) entry which is preliminary data.</text>
</comment>
<dbReference type="PANTHER" id="PTHR48050:SF13">
    <property type="entry name" value="STEROL 3-BETA-GLUCOSYLTRANSFERASE UGT80A2"/>
    <property type="match status" value="1"/>
</dbReference>
<dbReference type="InterPro" id="IPR004276">
    <property type="entry name" value="GlycoTrans_28_N"/>
</dbReference>
<dbReference type="AlphaFoldDB" id="A0A9W9R8Y0"/>
<protein>
    <submittedName>
        <fullName evidence="7">Sterol 3-beta-glucosyltransferase UGT80B1</fullName>
    </submittedName>
</protein>
<keyword evidence="2" id="KW-0808">Transferase</keyword>
<name>A0A9W9R8Y0_9EURO</name>
<feature type="region of interest" description="Disordered" evidence="4">
    <location>
        <begin position="656"/>
        <end position="759"/>
    </location>
</feature>
<dbReference type="InterPro" id="IPR050426">
    <property type="entry name" value="Glycosyltransferase_28"/>
</dbReference>
<sequence>MPPVTPVTGGATSDQDDGIRSEDWPTEVNDPYSHDSGDRMQFSGDGLNTGVRVLGDGRLDIRINQHKPSIAGLLNLQRTPIPSELEHDEETDGAAGVPKEDGKHFPLNLNIVIQVIGSRGDIQPFVALGKELKAHGHRVRLATHLAFRDFILDAELEFFNIGGDPAELMAFMVKNSGLVPNMSTIRSGAIQKRRREMKEIVDGCWRSCFEMGDGTHLHQIKEDPWSDAVDYRRRPFVADAIIANPPSLAHIHCAQRLGIPLHIVFTMPWSPTQSFPHPLAVIHQQNCKPTVANFVSYAIVDMMIWEGLGDIVNKYRRNILSLDALDGITAPSLIHRLQIPCSYLWSPAVLPKPNDWGDHIDICGFSFLPSKPDYTPPDEIARFLNAGPKPIYVGFGSIVVDDQIKLTRIVFEAIRKSGQRAIVSKGWGNLGVDDMDVPENILVIGSCPHDWLFRQVSCVIHHGGAGTTAAGLALGRPTIIVPFFGDQQFWGDIVARAGAGPSPIPHKRLTVEGLSDAIEFALRDTTFEKAGEIAKKMENESGVRDGVCSFHRQLDLRALRCAICPTRPAVWHLKHTNLGFSAFAAAVLVETGKLKPEDLVLNRPKEYDTYRDPAGPLTASAQVLFGAIANFVTGIADVPTEVYNDFVAAGRALGHSHEHLDPNTKWRHRKCHRTDSGFQSDRSPDNEGSSQENERASPPSQATKPLPDESDEDEEDEDMLSSNSDSNTMDIVPDSSMERRRSLQLEKQQTMSSEIAPPKPHTVLSEAANLSSKMSKKFVNLIIWLPTDLTLSLSKGFHNAPKLYHDPMVKSIPKVHDVRSGFKAAGKEFYDGFYYGVTGLVTQPRYGYKKKGTKGMIKGVGKGLGGVFLKPPAGLWGLAGYPLSGLRRKLLNSLGKSSEGHIVLSRIAQGHEEMCASSADERAEVVSKWAIIEESLKHAKRTSRRCHSRSQHITPQVPAIISSSA</sequence>
<dbReference type="CDD" id="cd03784">
    <property type="entry name" value="GT1_Gtf-like"/>
    <property type="match status" value="1"/>
</dbReference>
<feature type="compositionally biased region" description="Acidic residues" evidence="4">
    <location>
        <begin position="708"/>
        <end position="719"/>
    </location>
</feature>
<organism evidence="7 8">
    <name type="scientific">Penicillium cataractarum</name>
    <dbReference type="NCBI Taxonomy" id="2100454"/>
    <lineage>
        <taxon>Eukaryota</taxon>
        <taxon>Fungi</taxon>
        <taxon>Dikarya</taxon>
        <taxon>Ascomycota</taxon>
        <taxon>Pezizomycotina</taxon>
        <taxon>Eurotiomycetes</taxon>
        <taxon>Eurotiomycetidae</taxon>
        <taxon>Eurotiales</taxon>
        <taxon>Aspergillaceae</taxon>
        <taxon>Penicillium</taxon>
    </lineage>
</organism>
<dbReference type="Gene3D" id="3.40.50.2000">
    <property type="entry name" value="Glycogen Phosphorylase B"/>
    <property type="match status" value="2"/>
</dbReference>
<evidence type="ECO:0000256" key="2">
    <source>
        <dbReference type="ARBA" id="ARBA00022679"/>
    </source>
</evidence>
<dbReference type="InterPro" id="IPR010610">
    <property type="entry name" value="EryCIII-like_C"/>
</dbReference>
<dbReference type="Pfam" id="PF06722">
    <property type="entry name" value="EryCIII-like_C"/>
    <property type="match status" value="1"/>
</dbReference>
<gene>
    <name evidence="7" type="ORF">N7496_012367</name>
</gene>
<feature type="region of interest" description="Disordered" evidence="4">
    <location>
        <begin position="1"/>
        <end position="44"/>
    </location>
</feature>
<feature type="domain" description="Glycosyltransferase family 28 N-terminal" evidence="5">
    <location>
        <begin position="111"/>
        <end position="191"/>
    </location>
</feature>
<dbReference type="EMBL" id="JAPZBS010000010">
    <property type="protein sequence ID" value="KAJ5355155.1"/>
    <property type="molecule type" value="Genomic_DNA"/>
</dbReference>
<dbReference type="GO" id="GO:0005975">
    <property type="term" value="P:carbohydrate metabolic process"/>
    <property type="evidence" value="ECO:0007669"/>
    <property type="project" value="InterPro"/>
</dbReference>
<evidence type="ECO:0000256" key="4">
    <source>
        <dbReference type="SAM" id="MobiDB-lite"/>
    </source>
</evidence>
<reference evidence="7" key="1">
    <citation type="submission" date="2022-11" db="EMBL/GenBank/DDBJ databases">
        <authorList>
            <person name="Petersen C."/>
        </authorList>
    </citation>
    <scope>NUCLEOTIDE SEQUENCE</scope>
    <source>
        <strain evidence="7">IBT 29864</strain>
    </source>
</reference>
<dbReference type="RefSeq" id="XP_056549178.1">
    <property type="nucleotide sequence ID" value="XM_056705280.1"/>
</dbReference>
<evidence type="ECO:0000256" key="1">
    <source>
        <dbReference type="ARBA" id="ARBA00004184"/>
    </source>
</evidence>
<accession>A0A9W9R8Y0</accession>
<reference evidence="7" key="2">
    <citation type="journal article" date="2023" name="IMA Fungus">
        <title>Comparative genomic study of the Penicillium genus elucidates a diverse pangenome and 15 lateral gene transfer events.</title>
        <authorList>
            <person name="Petersen C."/>
            <person name="Sorensen T."/>
            <person name="Nielsen M.R."/>
            <person name="Sondergaard T.E."/>
            <person name="Sorensen J.L."/>
            <person name="Fitzpatrick D.A."/>
            <person name="Frisvad J.C."/>
            <person name="Nielsen K.L."/>
        </authorList>
    </citation>
    <scope>NUCLEOTIDE SEQUENCE</scope>
    <source>
        <strain evidence="7">IBT 29864</strain>
    </source>
</reference>
<evidence type="ECO:0000259" key="5">
    <source>
        <dbReference type="Pfam" id="PF03033"/>
    </source>
</evidence>
<dbReference type="FunFam" id="3.40.50.2000:FF:000009">
    <property type="entry name" value="Sterol 3-beta-glucosyltransferase UGT80A2"/>
    <property type="match status" value="1"/>
</dbReference>
<keyword evidence="8" id="KW-1185">Reference proteome</keyword>
<dbReference type="PANTHER" id="PTHR48050">
    <property type="entry name" value="STEROL 3-BETA-GLUCOSYLTRANSFERASE"/>
    <property type="match status" value="1"/>
</dbReference>
<dbReference type="GO" id="GO:0012505">
    <property type="term" value="C:endomembrane system"/>
    <property type="evidence" value="ECO:0007669"/>
    <property type="project" value="UniProtKB-SubCell"/>
</dbReference>
<dbReference type="InterPro" id="IPR002213">
    <property type="entry name" value="UDP_glucos_trans"/>
</dbReference>
<evidence type="ECO:0000256" key="3">
    <source>
        <dbReference type="ARBA" id="ARBA00023098"/>
    </source>
</evidence>
<dbReference type="GO" id="GO:0016906">
    <property type="term" value="F:sterol 3-beta-glucosyltransferase activity"/>
    <property type="evidence" value="ECO:0007669"/>
    <property type="project" value="UniProtKB-ARBA"/>
</dbReference>
<dbReference type="GeneID" id="81444459"/>
<dbReference type="Pfam" id="PF03033">
    <property type="entry name" value="Glyco_transf_28"/>
    <property type="match status" value="1"/>
</dbReference>
<dbReference type="OrthoDB" id="5835829at2759"/>
<proteinExistence type="predicted"/>
<comment type="subcellular location">
    <subcellularLocation>
        <location evidence="1">Endomembrane system</location>
        <topology evidence="1">Peripheral membrane protein</topology>
    </subcellularLocation>
</comment>
<evidence type="ECO:0000313" key="8">
    <source>
        <dbReference type="Proteomes" id="UP001147782"/>
    </source>
</evidence>
<feature type="compositionally biased region" description="Polar residues" evidence="4">
    <location>
        <begin position="676"/>
        <end position="691"/>
    </location>
</feature>
<feature type="domain" description="Erythromycin biosynthesis protein CIII-like C-terminal" evidence="6">
    <location>
        <begin position="435"/>
        <end position="538"/>
    </location>
</feature>
<keyword evidence="3" id="KW-0443">Lipid metabolism</keyword>
<dbReference type="FunFam" id="3.40.50.2000:FF:000100">
    <property type="entry name" value="Glycosyltransferase family 1 protein"/>
    <property type="match status" value="1"/>
</dbReference>
<dbReference type="GO" id="GO:0006629">
    <property type="term" value="P:lipid metabolic process"/>
    <property type="evidence" value="ECO:0007669"/>
    <property type="project" value="UniProtKB-KW"/>
</dbReference>
<evidence type="ECO:0000313" key="7">
    <source>
        <dbReference type="EMBL" id="KAJ5355155.1"/>
    </source>
</evidence>